<comment type="caution">
    <text evidence="1">The sequence shown here is derived from an EMBL/GenBank/DDBJ whole genome shotgun (WGS) entry which is preliminary data.</text>
</comment>
<keyword evidence="2" id="KW-1185">Reference proteome</keyword>
<dbReference type="EMBL" id="JANPWB010000014">
    <property type="protein sequence ID" value="KAJ1098424.1"/>
    <property type="molecule type" value="Genomic_DNA"/>
</dbReference>
<sequence>MDLLRSRSNLGPMSLPFFMQKDVFALGRFLDEIEPSTAGKFYFRFRCIKILHHLVALEAGPDKQEDSDPDSEI</sequence>
<organism evidence="1 2">
    <name type="scientific">Pleurodeles waltl</name>
    <name type="common">Iberian ribbed newt</name>
    <dbReference type="NCBI Taxonomy" id="8319"/>
    <lineage>
        <taxon>Eukaryota</taxon>
        <taxon>Metazoa</taxon>
        <taxon>Chordata</taxon>
        <taxon>Craniata</taxon>
        <taxon>Vertebrata</taxon>
        <taxon>Euteleostomi</taxon>
        <taxon>Amphibia</taxon>
        <taxon>Batrachia</taxon>
        <taxon>Caudata</taxon>
        <taxon>Salamandroidea</taxon>
        <taxon>Salamandridae</taxon>
        <taxon>Pleurodelinae</taxon>
        <taxon>Pleurodeles</taxon>
    </lineage>
</organism>
<evidence type="ECO:0000313" key="1">
    <source>
        <dbReference type="EMBL" id="KAJ1098424.1"/>
    </source>
</evidence>
<proteinExistence type="predicted"/>
<dbReference type="AlphaFoldDB" id="A0AAV7M5L6"/>
<reference evidence="1" key="1">
    <citation type="journal article" date="2022" name="bioRxiv">
        <title>Sequencing and chromosome-scale assembly of the giantPleurodeles waltlgenome.</title>
        <authorList>
            <person name="Brown T."/>
            <person name="Elewa A."/>
            <person name="Iarovenko S."/>
            <person name="Subramanian E."/>
            <person name="Araus A.J."/>
            <person name="Petzold A."/>
            <person name="Susuki M."/>
            <person name="Suzuki K.-i.T."/>
            <person name="Hayashi T."/>
            <person name="Toyoda A."/>
            <person name="Oliveira C."/>
            <person name="Osipova E."/>
            <person name="Leigh N.D."/>
            <person name="Simon A."/>
            <person name="Yun M.H."/>
        </authorList>
    </citation>
    <scope>NUCLEOTIDE SEQUENCE</scope>
    <source>
        <strain evidence="1">20211129_DDA</strain>
        <tissue evidence="1">Liver</tissue>
    </source>
</reference>
<evidence type="ECO:0000313" key="2">
    <source>
        <dbReference type="Proteomes" id="UP001066276"/>
    </source>
</evidence>
<gene>
    <name evidence="1" type="ORF">NDU88_003535</name>
</gene>
<accession>A0AAV7M5L6</accession>
<protein>
    <submittedName>
        <fullName evidence="1">Uncharacterized protein</fullName>
    </submittedName>
</protein>
<name>A0AAV7M5L6_PLEWA</name>
<dbReference type="Proteomes" id="UP001066276">
    <property type="component" value="Chromosome 10"/>
</dbReference>